<keyword evidence="3" id="KW-1185">Reference proteome</keyword>
<dbReference type="InterPro" id="IPR051548">
    <property type="entry name" value="Grx-like_ET"/>
</dbReference>
<evidence type="ECO:0000313" key="3">
    <source>
        <dbReference type="Proteomes" id="UP001597262"/>
    </source>
</evidence>
<dbReference type="EMBL" id="JBHTLM010000008">
    <property type="protein sequence ID" value="MFD1177152.1"/>
    <property type="molecule type" value="Genomic_DNA"/>
</dbReference>
<dbReference type="SUPFAM" id="SSF52833">
    <property type="entry name" value="Thioredoxin-like"/>
    <property type="match status" value="1"/>
</dbReference>
<comment type="caution">
    <text evidence="2">The sequence shown here is derived from an EMBL/GenBank/DDBJ whole genome shotgun (WGS) entry which is preliminary data.</text>
</comment>
<dbReference type="InterPro" id="IPR002109">
    <property type="entry name" value="Glutaredoxin"/>
</dbReference>
<protein>
    <submittedName>
        <fullName evidence="2">Glutaredoxin family protein</fullName>
    </submittedName>
</protein>
<gene>
    <name evidence="2" type="ORF">ACFQ3W_12725</name>
</gene>
<evidence type="ECO:0000259" key="1">
    <source>
        <dbReference type="Pfam" id="PF00462"/>
    </source>
</evidence>
<dbReference type="RefSeq" id="WP_379319598.1">
    <property type="nucleotide sequence ID" value="NZ_JBHTLM010000008.1"/>
</dbReference>
<accession>A0ABW3RXZ6</accession>
<reference evidence="3" key="1">
    <citation type="journal article" date="2019" name="Int. J. Syst. Evol. Microbiol.">
        <title>The Global Catalogue of Microorganisms (GCM) 10K type strain sequencing project: providing services to taxonomists for standard genome sequencing and annotation.</title>
        <authorList>
            <consortium name="The Broad Institute Genomics Platform"/>
            <consortium name="The Broad Institute Genome Sequencing Center for Infectious Disease"/>
            <person name="Wu L."/>
            <person name="Ma J."/>
        </authorList>
    </citation>
    <scope>NUCLEOTIDE SEQUENCE [LARGE SCALE GENOMIC DNA]</scope>
    <source>
        <strain evidence="3">CCUG 59189</strain>
    </source>
</reference>
<dbReference type="Gene3D" id="3.40.30.10">
    <property type="entry name" value="Glutaredoxin"/>
    <property type="match status" value="1"/>
</dbReference>
<feature type="domain" description="Glutaredoxin" evidence="1">
    <location>
        <begin position="4"/>
        <end position="62"/>
    </location>
</feature>
<proteinExistence type="predicted"/>
<dbReference type="CDD" id="cd02976">
    <property type="entry name" value="NrdH"/>
    <property type="match status" value="1"/>
</dbReference>
<dbReference type="PANTHER" id="PTHR34386">
    <property type="entry name" value="GLUTAREDOXIN"/>
    <property type="match status" value="1"/>
</dbReference>
<dbReference type="PROSITE" id="PS51354">
    <property type="entry name" value="GLUTAREDOXIN_2"/>
    <property type="match status" value="1"/>
</dbReference>
<organism evidence="2 3">
    <name type="scientific">Paenibacillus puldeungensis</name>
    <dbReference type="NCBI Taxonomy" id="696536"/>
    <lineage>
        <taxon>Bacteria</taxon>
        <taxon>Bacillati</taxon>
        <taxon>Bacillota</taxon>
        <taxon>Bacilli</taxon>
        <taxon>Bacillales</taxon>
        <taxon>Paenibacillaceae</taxon>
        <taxon>Paenibacillus</taxon>
    </lineage>
</organism>
<name>A0ABW3RXZ6_9BACL</name>
<dbReference type="Proteomes" id="UP001597262">
    <property type="component" value="Unassembled WGS sequence"/>
</dbReference>
<dbReference type="InterPro" id="IPR036249">
    <property type="entry name" value="Thioredoxin-like_sf"/>
</dbReference>
<dbReference type="Pfam" id="PF00462">
    <property type="entry name" value="Glutaredoxin"/>
    <property type="match status" value="1"/>
</dbReference>
<dbReference type="PANTHER" id="PTHR34386:SF1">
    <property type="entry name" value="GLUTAREDOXIN-LIKE PROTEIN NRDH"/>
    <property type="match status" value="1"/>
</dbReference>
<evidence type="ECO:0000313" key="2">
    <source>
        <dbReference type="EMBL" id="MFD1177152.1"/>
    </source>
</evidence>
<sequence length="78" mass="8942">MNNIIVYTTTNCSHCRQVKKFLSEKGIAFEERNIEQNNEYAKQVWDLGARAVPVTLIGGHRIMGMNRMQFDKVLAELA</sequence>